<dbReference type="Pfam" id="PF13408">
    <property type="entry name" value="Zn_ribbon_recom"/>
    <property type="match status" value="1"/>
</dbReference>
<gene>
    <name evidence="2" type="ORF">EDC18_1025</name>
</gene>
<reference evidence="2 3" key="1">
    <citation type="submission" date="2019-03" db="EMBL/GenBank/DDBJ databases">
        <title>Genomic Encyclopedia of Type Strains, Phase IV (KMG-IV): sequencing the most valuable type-strain genomes for metagenomic binning, comparative biology and taxonomic classification.</title>
        <authorList>
            <person name="Goeker M."/>
        </authorList>
    </citation>
    <scope>NUCLEOTIDE SEQUENCE [LARGE SCALE GENOMIC DNA]</scope>
    <source>
        <strain evidence="2 3">DSM 24629</strain>
    </source>
</reference>
<dbReference type="RefSeq" id="WP_341472704.1">
    <property type="nucleotide sequence ID" value="NZ_SMAL01000002.1"/>
</dbReference>
<organism evidence="2 3">
    <name type="scientific">Natranaerovirga pectinivora</name>
    <dbReference type="NCBI Taxonomy" id="682400"/>
    <lineage>
        <taxon>Bacteria</taxon>
        <taxon>Bacillati</taxon>
        <taxon>Bacillota</taxon>
        <taxon>Clostridia</taxon>
        <taxon>Lachnospirales</taxon>
        <taxon>Natranaerovirgaceae</taxon>
        <taxon>Natranaerovirga</taxon>
    </lineage>
</organism>
<dbReference type="Proteomes" id="UP000294902">
    <property type="component" value="Unassembled WGS sequence"/>
</dbReference>
<dbReference type="AlphaFoldDB" id="A0A4R3MNZ6"/>
<evidence type="ECO:0000313" key="3">
    <source>
        <dbReference type="Proteomes" id="UP000294902"/>
    </source>
</evidence>
<keyword evidence="3" id="KW-1185">Reference proteome</keyword>
<protein>
    <submittedName>
        <fullName evidence="2">Recombinase-like zinc beta ribbon protein</fullName>
    </submittedName>
</protein>
<feature type="domain" description="Recombinase zinc beta ribbon" evidence="1">
    <location>
        <begin position="24"/>
        <end position="86"/>
    </location>
</feature>
<accession>A0A4R3MNZ6</accession>
<dbReference type="InterPro" id="IPR025827">
    <property type="entry name" value="Zn_ribbon_recom_dom"/>
</dbReference>
<name>A0A4R3MNZ6_9FIRM</name>
<evidence type="ECO:0000259" key="1">
    <source>
        <dbReference type="Pfam" id="PF13408"/>
    </source>
</evidence>
<evidence type="ECO:0000313" key="2">
    <source>
        <dbReference type="EMBL" id="TCT15991.1"/>
    </source>
</evidence>
<sequence>MERRKNYVERYGLTKIDYSCKENPFAGKVICGCCGSIFGRKVWNSTDERLRRYIWRCNRKYEIKGKKACDNKHIDDKVLYEAFINTFNMVLENKDYFKKKWEEHLDSDDLLKKYKAKQFIEIIEKAEPLVRFDADLLNILIEKMVVFDGGMIILSLMDGAVIECKI</sequence>
<comment type="caution">
    <text evidence="2">The sequence shown here is derived from an EMBL/GenBank/DDBJ whole genome shotgun (WGS) entry which is preliminary data.</text>
</comment>
<proteinExistence type="predicted"/>
<dbReference type="EMBL" id="SMAL01000002">
    <property type="protein sequence ID" value="TCT15991.1"/>
    <property type="molecule type" value="Genomic_DNA"/>
</dbReference>